<organism evidence="1 2">
    <name type="scientific">Maribacter vaceletii</name>
    <dbReference type="NCBI Taxonomy" id="1206816"/>
    <lineage>
        <taxon>Bacteria</taxon>
        <taxon>Pseudomonadati</taxon>
        <taxon>Bacteroidota</taxon>
        <taxon>Flavobacteriia</taxon>
        <taxon>Flavobacteriales</taxon>
        <taxon>Flavobacteriaceae</taxon>
        <taxon>Maribacter</taxon>
    </lineage>
</organism>
<protein>
    <submittedName>
        <fullName evidence="1">Uncharacterized protein</fullName>
    </submittedName>
</protein>
<proteinExistence type="predicted"/>
<accession>A0A495DT48</accession>
<comment type="caution">
    <text evidence="1">The sequence shown here is derived from an EMBL/GenBank/DDBJ whole genome shotgun (WGS) entry which is preliminary data.</text>
</comment>
<dbReference type="RefSeq" id="WP_170146771.1">
    <property type="nucleotide sequence ID" value="NZ_RBIQ01000012.1"/>
</dbReference>
<reference evidence="1 2" key="1">
    <citation type="submission" date="2018-10" db="EMBL/GenBank/DDBJ databases">
        <title>Genomic Encyclopedia of Archaeal and Bacterial Type Strains, Phase II (KMG-II): from individual species to whole genera.</title>
        <authorList>
            <person name="Goeker M."/>
        </authorList>
    </citation>
    <scope>NUCLEOTIDE SEQUENCE [LARGE SCALE GENOMIC DNA]</scope>
    <source>
        <strain evidence="1 2">DSM 25230</strain>
    </source>
</reference>
<evidence type="ECO:0000313" key="1">
    <source>
        <dbReference type="EMBL" id="RKR07177.1"/>
    </source>
</evidence>
<keyword evidence="2" id="KW-1185">Reference proteome</keyword>
<gene>
    <name evidence="1" type="ORF">CLV91_3163</name>
</gene>
<dbReference type="PROSITE" id="PS51257">
    <property type="entry name" value="PROKAR_LIPOPROTEIN"/>
    <property type="match status" value="1"/>
</dbReference>
<dbReference type="AlphaFoldDB" id="A0A495DT48"/>
<dbReference type="Proteomes" id="UP000269412">
    <property type="component" value="Unassembled WGS sequence"/>
</dbReference>
<name>A0A495DT48_9FLAO</name>
<dbReference type="Pfam" id="PF17963">
    <property type="entry name" value="Big_9"/>
    <property type="match status" value="1"/>
</dbReference>
<sequence>MLTKILFLHFFILLSCSKDTDLLVDAVLQSDNPNITEHYALDDFFKIEPNSNITLDVLSNDSFIDENKVKITETSSPINGIVIINENKTLTYISNQIPIVETPQEESISDTFTYTVEALNEDETTTSSTAIVTVTIAEDNSTTIELSKSIQLLKVSYDSVWTGSINEKSRYITISENGDQGDLYYFDDGIRSLITMFQVTGEKTYLDEAISLSKKIISKAKISSELPQKNGYNDSYLSWYSSINNSLTGQGLENGGQASLYEGRGFRHIAKMLWIMHESPSLLNSSNYNEDYNEILAFITKHIWEKWENRDNGAMTHFYRRTVDPTANWAYIGLYLNKITGDEKYKEVFYRFNSDMSLSPAHQTSSMRENIRPNSKNPSAYMWKRHWDNSDSHIADHSHENRAVSLMVDAYELGEYWTLSDMIALRKTIDVFWDPKTDGSVMKEYIDGTNSSSPDTRPYIEWGWMMLGRFDNSLQKQLEKRNLKQAKSGRLLHLHFAQLAYNLSVKNNLLFYPEN</sequence>
<dbReference type="EMBL" id="RBIQ01000012">
    <property type="protein sequence ID" value="RKR07177.1"/>
    <property type="molecule type" value="Genomic_DNA"/>
</dbReference>
<evidence type="ECO:0000313" key="2">
    <source>
        <dbReference type="Proteomes" id="UP000269412"/>
    </source>
</evidence>